<comment type="caution">
    <text evidence="4">The sequence shown here is derived from an EMBL/GenBank/DDBJ whole genome shotgun (WGS) entry which is preliminary data.</text>
</comment>
<dbReference type="InterPro" id="IPR013149">
    <property type="entry name" value="ADH-like_C"/>
</dbReference>
<keyword evidence="5" id="KW-1185">Reference proteome</keyword>
<reference evidence="4 5" key="1">
    <citation type="submission" date="2018-08" db="EMBL/GenBank/DDBJ databases">
        <title>Genomic Encyclopedia of Archaeal and Bacterial Type Strains, Phase II (KMG-II): from individual species to whole genera.</title>
        <authorList>
            <person name="Goeker M."/>
        </authorList>
    </citation>
    <scope>NUCLEOTIDE SEQUENCE [LARGE SCALE GENOMIC DNA]</scope>
    <source>
        <strain evidence="4 5">DSM 15986</strain>
    </source>
</reference>
<dbReference type="GO" id="GO:0070402">
    <property type="term" value="F:NADPH binding"/>
    <property type="evidence" value="ECO:0007669"/>
    <property type="project" value="TreeGrafter"/>
</dbReference>
<gene>
    <name evidence="4" type="ORF">C8N25_13024</name>
</gene>
<evidence type="ECO:0000256" key="2">
    <source>
        <dbReference type="ARBA" id="ARBA00023002"/>
    </source>
</evidence>
<dbReference type="Pfam" id="PF00107">
    <property type="entry name" value="ADH_zinc_N"/>
    <property type="match status" value="1"/>
</dbReference>
<dbReference type="GO" id="GO:0016651">
    <property type="term" value="F:oxidoreductase activity, acting on NAD(P)H"/>
    <property type="evidence" value="ECO:0007669"/>
    <property type="project" value="TreeGrafter"/>
</dbReference>
<keyword evidence="2" id="KW-0560">Oxidoreductase</keyword>
<protein>
    <submittedName>
        <fullName evidence="4">Putative PIG3 family NAD(P)H quinone oxidoreductase</fullName>
    </submittedName>
</protein>
<dbReference type="PANTHER" id="PTHR48106">
    <property type="entry name" value="QUINONE OXIDOREDUCTASE PIG3-RELATED"/>
    <property type="match status" value="1"/>
</dbReference>
<name>A0A3E0DAI9_9BACT</name>
<organism evidence="4 5">
    <name type="scientific">Algoriphagus antarcticus</name>
    <dbReference type="NCBI Taxonomy" id="238540"/>
    <lineage>
        <taxon>Bacteria</taxon>
        <taxon>Pseudomonadati</taxon>
        <taxon>Bacteroidota</taxon>
        <taxon>Cytophagia</taxon>
        <taxon>Cytophagales</taxon>
        <taxon>Cyclobacteriaceae</taxon>
        <taxon>Algoriphagus</taxon>
    </lineage>
</organism>
<sequence>MCGLPIVESRTFSQANQITLSLMTSKHDAMKAIHITKSGGPEVLQLQETPKPNLEKTEVLIKVKAAGVNRSDVITRQNINIYGKGSTESLIPGLEVSGEISEIGEHVSDKKIGDKVCALIASGGYAEYVAVDSSHCLLVPEGISLTDAAGIPETVFTVWFNVFNLGKLQPGEKLLIHGGTSGIGTMGLQMAKAWGCKVYSTAGSDEKIDFLKKLNLGTAINYKKEAFEEVWKDEKIDVILDMVGGDYTQKNLEILNKKGRLVYINGMKSTDVNVNLRTIMSKNLILTGSFLKPQTAEVKTQIAQEVEKNIWPLFHSKQIHPVIYKTFPLEEAGEAHRLMESSEHIGKILLTMD</sequence>
<dbReference type="InterPro" id="IPR014189">
    <property type="entry name" value="Quinone_OxRdtase_PIG3"/>
</dbReference>
<keyword evidence="1" id="KW-0521">NADP</keyword>
<dbReference type="Gene3D" id="3.90.180.10">
    <property type="entry name" value="Medium-chain alcohol dehydrogenases, catalytic domain"/>
    <property type="match status" value="1"/>
</dbReference>
<dbReference type="Proteomes" id="UP000256405">
    <property type="component" value="Unassembled WGS sequence"/>
</dbReference>
<evidence type="ECO:0000259" key="3">
    <source>
        <dbReference type="SMART" id="SM00829"/>
    </source>
</evidence>
<dbReference type="CDD" id="cd05276">
    <property type="entry name" value="p53_inducible_oxidoreductase"/>
    <property type="match status" value="1"/>
</dbReference>
<dbReference type="EMBL" id="QUNF01000030">
    <property type="protein sequence ID" value="REG79587.1"/>
    <property type="molecule type" value="Genomic_DNA"/>
</dbReference>
<dbReference type="InterPro" id="IPR013154">
    <property type="entry name" value="ADH-like_N"/>
</dbReference>
<dbReference type="InterPro" id="IPR011032">
    <property type="entry name" value="GroES-like_sf"/>
</dbReference>
<evidence type="ECO:0000313" key="5">
    <source>
        <dbReference type="Proteomes" id="UP000256405"/>
    </source>
</evidence>
<dbReference type="SMART" id="SM00829">
    <property type="entry name" value="PKS_ER"/>
    <property type="match status" value="1"/>
</dbReference>
<dbReference type="InterPro" id="IPR020843">
    <property type="entry name" value="ER"/>
</dbReference>
<feature type="domain" description="Enoyl reductase (ER)" evidence="3">
    <location>
        <begin position="39"/>
        <end position="350"/>
    </location>
</feature>
<evidence type="ECO:0000313" key="4">
    <source>
        <dbReference type="EMBL" id="REG79587.1"/>
    </source>
</evidence>
<dbReference type="Pfam" id="PF08240">
    <property type="entry name" value="ADH_N"/>
    <property type="match status" value="1"/>
</dbReference>
<dbReference type="AlphaFoldDB" id="A0A3E0DAI9"/>
<dbReference type="NCBIfam" id="TIGR02824">
    <property type="entry name" value="quinone_pig3"/>
    <property type="match status" value="1"/>
</dbReference>
<dbReference type="PANTHER" id="PTHR48106:SF8">
    <property type="entry name" value="OS02G0805600 PROTEIN"/>
    <property type="match status" value="1"/>
</dbReference>
<dbReference type="SUPFAM" id="SSF50129">
    <property type="entry name" value="GroES-like"/>
    <property type="match status" value="1"/>
</dbReference>
<dbReference type="InterPro" id="IPR036291">
    <property type="entry name" value="NAD(P)-bd_dom_sf"/>
</dbReference>
<accession>A0A3E0DAI9</accession>
<dbReference type="Gene3D" id="3.40.50.720">
    <property type="entry name" value="NAD(P)-binding Rossmann-like Domain"/>
    <property type="match status" value="1"/>
</dbReference>
<dbReference type="SUPFAM" id="SSF51735">
    <property type="entry name" value="NAD(P)-binding Rossmann-fold domains"/>
    <property type="match status" value="1"/>
</dbReference>
<evidence type="ECO:0000256" key="1">
    <source>
        <dbReference type="ARBA" id="ARBA00022857"/>
    </source>
</evidence>
<proteinExistence type="predicted"/>